<keyword evidence="1" id="KW-1133">Transmembrane helix</keyword>
<keyword evidence="1" id="KW-0812">Transmembrane</keyword>
<dbReference type="EMBL" id="QOVW01000011">
    <property type="protein sequence ID" value="RDB37055.1"/>
    <property type="molecule type" value="Genomic_DNA"/>
</dbReference>
<organism evidence="2 3">
    <name type="scientific">Spirobacillus cienkowskii</name>
    <dbReference type="NCBI Taxonomy" id="495820"/>
    <lineage>
        <taxon>Bacteria</taxon>
        <taxon>Pseudomonadati</taxon>
        <taxon>Bdellovibrionota</taxon>
        <taxon>Oligoflexia</taxon>
        <taxon>Silvanigrellales</taxon>
        <taxon>Spirobacillus</taxon>
    </lineage>
</organism>
<evidence type="ECO:0000313" key="3">
    <source>
        <dbReference type="Proteomes" id="UP000253934"/>
    </source>
</evidence>
<keyword evidence="1" id="KW-0472">Membrane</keyword>
<proteinExistence type="predicted"/>
<dbReference type="Proteomes" id="UP000253934">
    <property type="component" value="Unassembled WGS sequence"/>
</dbReference>
<dbReference type="AlphaFoldDB" id="A0A369KWH1"/>
<evidence type="ECO:0000256" key="1">
    <source>
        <dbReference type="SAM" id="Phobius"/>
    </source>
</evidence>
<keyword evidence="3" id="KW-1185">Reference proteome</keyword>
<reference evidence="2" key="1">
    <citation type="submission" date="2018-04" db="EMBL/GenBank/DDBJ databases">
        <title>Draft genome sequence of the Candidatus Spirobacillus cienkowskii, a pathogen of freshwater Daphnia species, reconstructed from hemolymph metagenomic reads.</title>
        <authorList>
            <person name="Bresciani L."/>
            <person name="Lemos L.N."/>
            <person name="Wale N."/>
            <person name="Lin J.Y."/>
            <person name="Fernandes G.R."/>
            <person name="Duffy M.A."/>
            <person name="Rodrigues J.M."/>
        </authorList>
    </citation>
    <scope>NUCLEOTIDE SEQUENCE [LARGE SCALE GENOMIC DNA]</scope>
    <source>
        <strain evidence="2">Binning01</strain>
    </source>
</reference>
<comment type="caution">
    <text evidence="2">The sequence shown here is derived from an EMBL/GenBank/DDBJ whole genome shotgun (WGS) entry which is preliminary data.</text>
</comment>
<sequence>MNYKKIDNNNQSGQAIVESFFSIIILLFCVFSVIEIARLLSFKNYINTIIVECVQSISYSHLSLKKQGLINSQEKYTLNNKKEIFESNLNKYIKSEIKKFPTSLLSFDNNINTNNNLLVIKEQYVFVDLKLIENSNYLKNPNGVYLKINVCLPVLFSSLFRNIDLYYKSKSKIGKKINTTLENDSSHNCLGYFSYNSFYEPLFWFRVRSAAYFPWPASSSIYENGFSMNNDVIGIYKQYRYDLSKLLNKVNIDDFMNQVQNEQRK</sequence>
<accession>A0A369KWH1</accession>
<name>A0A369KWH1_9BACT</name>
<feature type="transmembrane region" description="Helical" evidence="1">
    <location>
        <begin position="20"/>
        <end position="40"/>
    </location>
</feature>
<evidence type="ECO:0000313" key="2">
    <source>
        <dbReference type="EMBL" id="RDB37055.1"/>
    </source>
</evidence>
<gene>
    <name evidence="2" type="ORF">DCC88_02040</name>
</gene>
<protein>
    <submittedName>
        <fullName evidence="2">Uncharacterized protein</fullName>
    </submittedName>
</protein>